<keyword evidence="3" id="KW-1185">Reference proteome</keyword>
<dbReference type="EMBL" id="SORF01000017">
    <property type="protein sequence ID" value="TDY42184.1"/>
    <property type="molecule type" value="Genomic_DNA"/>
</dbReference>
<evidence type="ECO:0000259" key="1">
    <source>
        <dbReference type="Pfam" id="PF01408"/>
    </source>
</evidence>
<proteinExistence type="predicted"/>
<dbReference type="OrthoDB" id="9772350at2"/>
<feature type="domain" description="Gfo/Idh/MocA-like oxidoreductase N-terminal" evidence="1">
    <location>
        <begin position="5"/>
        <end position="112"/>
    </location>
</feature>
<evidence type="ECO:0000313" key="2">
    <source>
        <dbReference type="EMBL" id="TDY42184.1"/>
    </source>
</evidence>
<gene>
    <name evidence="2" type="ORF">C7445_11733</name>
</gene>
<dbReference type="Gene3D" id="3.40.50.720">
    <property type="entry name" value="NAD(P)-binding Rossmann-like Domain"/>
    <property type="match status" value="1"/>
</dbReference>
<dbReference type="SUPFAM" id="SSF51735">
    <property type="entry name" value="NAD(P)-binding Rossmann-fold domains"/>
    <property type="match status" value="1"/>
</dbReference>
<dbReference type="Pfam" id="PF01408">
    <property type="entry name" value="GFO_IDH_MocA"/>
    <property type="match status" value="1"/>
</dbReference>
<protein>
    <submittedName>
        <fullName evidence="2">Oxidoreductase family protein</fullName>
    </submittedName>
</protein>
<organism evidence="2 3">
    <name type="scientific">Alicyclobacillus sacchari</name>
    <dbReference type="NCBI Taxonomy" id="392010"/>
    <lineage>
        <taxon>Bacteria</taxon>
        <taxon>Bacillati</taxon>
        <taxon>Bacillota</taxon>
        <taxon>Bacilli</taxon>
        <taxon>Bacillales</taxon>
        <taxon>Alicyclobacillaceae</taxon>
        <taxon>Alicyclobacillus</taxon>
    </lineage>
</organism>
<dbReference type="AlphaFoldDB" id="A0A4V3HDS4"/>
<comment type="caution">
    <text evidence="2">The sequence shown here is derived from an EMBL/GenBank/DDBJ whole genome shotgun (WGS) entry which is preliminary data.</text>
</comment>
<dbReference type="InterPro" id="IPR036291">
    <property type="entry name" value="NAD(P)-bd_dom_sf"/>
</dbReference>
<dbReference type="RefSeq" id="WP_134160965.1">
    <property type="nucleotide sequence ID" value="NZ_SORF01000017.1"/>
</dbReference>
<accession>A0A4V3HDS4</accession>
<sequence>MTAVSFAIVGGGFRTKYFLNVARALPELFDVCGMVVRDREKGQVIERDWSVLTFRTLGELLAVHTPDFVVLSIHPAANVEYVDDLRRAGIPALVETPPAADLEGLLELHRLTRLGARIQVAEQYAFRPMHAARLQIVQSGRLGDITQATVSISHGYHGISLLRKLLGVRFEPADIRGMRFESPMVAGPTRAGPPIEESIVMSKRDIAWIRFGDKLGIYDFTAGQHRSWIRSTHLSVRGVRGEIDDHRVNLLLDHRTPLHLDLERVNRGEEENVEGYFLSGIICGDQWVYRNPFAGARLYDDEIAVAACMRKMADYARGGPDFYSLAEGAQDHYLAMLIEQSIQSGDEITSTVQPWAED</sequence>
<evidence type="ECO:0000313" key="3">
    <source>
        <dbReference type="Proteomes" id="UP000294581"/>
    </source>
</evidence>
<dbReference type="Proteomes" id="UP000294581">
    <property type="component" value="Unassembled WGS sequence"/>
</dbReference>
<dbReference type="GO" id="GO:0000166">
    <property type="term" value="F:nucleotide binding"/>
    <property type="evidence" value="ECO:0007669"/>
    <property type="project" value="InterPro"/>
</dbReference>
<name>A0A4V3HDS4_9BACL</name>
<dbReference type="InterPro" id="IPR000683">
    <property type="entry name" value="Gfo/Idh/MocA-like_OxRdtase_N"/>
</dbReference>
<reference evidence="2 3" key="1">
    <citation type="submission" date="2019-03" db="EMBL/GenBank/DDBJ databases">
        <title>Genomic Encyclopedia of Type Strains, Phase IV (KMG-IV): sequencing the most valuable type-strain genomes for metagenomic binning, comparative biology and taxonomic classification.</title>
        <authorList>
            <person name="Goeker M."/>
        </authorList>
    </citation>
    <scope>NUCLEOTIDE SEQUENCE [LARGE SCALE GENOMIC DNA]</scope>
    <source>
        <strain evidence="2 3">DSM 17974</strain>
    </source>
</reference>